<organism evidence="2 3">
    <name type="scientific">Alistipes ihumii AP11</name>
    <dbReference type="NCBI Taxonomy" id="1211813"/>
    <lineage>
        <taxon>Bacteria</taxon>
        <taxon>Pseudomonadati</taxon>
        <taxon>Bacteroidota</taxon>
        <taxon>Bacteroidia</taxon>
        <taxon>Bacteroidales</taxon>
        <taxon>Rikenellaceae</taxon>
        <taxon>Alistipes</taxon>
    </lineage>
</organism>
<keyword evidence="1" id="KW-0812">Transmembrane</keyword>
<evidence type="ECO:0000313" key="2">
    <source>
        <dbReference type="EMBL" id="UWN56799.1"/>
    </source>
</evidence>
<proteinExistence type="predicted"/>
<accession>A0ABY5UZ87</accession>
<sequence>MNVLDRNDGSYTMHISLMWYNLKYCILNGLAIHKISKLKRIITCFIILFNNVIVTWAQIPDGTALPSSTGTSAIARNIDIPVDLSTGRANVQIPLYSAGFSKMQIPVTLSYQTSGIKVTDIATWVGLGWNLSAGGRITRIVRGHPDEKGYLVPGLNTSLQFLLDNVASWDYGLFDFYYNEQSNAELDGQPDIFYFEIPGKSGMFVLAPNGEAHTIPYQDIEIERINNTYFTIRDENGNKFIFGDSINSRETIQQTIVDTTDNLEIFFDHPLSNKYDVKTKTVDYVSTWHLTKAMDCNGDCVSFTYDTLSSYEYEDYNVAALLDVNVSTKQNTRKFDYLRHIKTKERPAYLKEIVWRGGKLEFITEARYGVLSGARQLRQIKLYSIENKCLKNIVFSYGEFTNGSLKLTGLREEAGTLDRPICTFFYNTSVNIPARHKAGFDHWGYYNGTTSELRQLPTCNIDEVSLDGVSRSPNVTYAKASILEAILFPNGARKELEYELNQGALYYNSTQIQAGGLRIKQIKESESSTSQPRVTSYEYVTEYGQPSGVLLFDKPRYYEVALKEMNNGVQHWWATIFSRSGNSMSDASGTTVFYTSVKVVQPDSSYCLTKFNNAHDEYGYMASIPDGGTVNSRFEQDMSGFILNTSNSWMRVPIEKASYTKNGELLSKQTNEYIEDTKNRKVIDAYLFVALGAQDPIRGRFLGRYRYISSPYRLARTRNYTTKYELESEIRYMYGESPLRPIETITYTAGSDTLRTKVKYSSDFGDLQQYNGNDTMLLALKAMQYKGMNAIPIEQVTEKNGKIVEAQLSMFRILFDINDAIVPHKNKKIIIQKPLSSGDFDFSEIDNGQFKFDSHYKDEKIVDKYDQYLNVIQSHNVFGNTKAVIYGYEGTLPVAEIDNAQVSCNGERTNEVIYTSFEDMNDQFVEQNFSKTGRKICQGVYKADISDLSPGTYIVSYWIKDNATAPWRFVKETFTVQENLVVFNKSIGTATSYIDELRIYPQDARMVSYTYDPGIGKTSETDINDRSTYTQYDAFGRVIEIRDNNQHKRTSYEYYD</sequence>
<keyword evidence="1" id="KW-1133">Transmembrane helix</keyword>
<protein>
    <recommendedName>
        <fullName evidence="4">YD repeat-containing protein</fullName>
    </recommendedName>
</protein>
<feature type="transmembrane region" description="Helical" evidence="1">
    <location>
        <begin position="41"/>
        <end position="59"/>
    </location>
</feature>
<evidence type="ECO:0000313" key="3">
    <source>
        <dbReference type="Proteomes" id="UP001059295"/>
    </source>
</evidence>
<dbReference type="RefSeq" id="WP_147524817.1">
    <property type="nucleotide sequence ID" value="NZ_CAPH01000012.1"/>
</dbReference>
<dbReference type="GeneID" id="82891886"/>
<evidence type="ECO:0000256" key="1">
    <source>
        <dbReference type="SAM" id="Phobius"/>
    </source>
</evidence>
<gene>
    <name evidence="2" type="ORF">NQ491_09090</name>
</gene>
<evidence type="ECO:0008006" key="4">
    <source>
        <dbReference type="Google" id="ProtNLM"/>
    </source>
</evidence>
<reference evidence="2" key="1">
    <citation type="journal article" date="2022" name="Cell">
        <title>Design, construction, and in vivo augmentation of a complex gut microbiome.</title>
        <authorList>
            <person name="Cheng A.G."/>
            <person name="Ho P.Y."/>
            <person name="Aranda-Diaz A."/>
            <person name="Jain S."/>
            <person name="Yu F.B."/>
            <person name="Meng X."/>
            <person name="Wang M."/>
            <person name="Iakiviak M."/>
            <person name="Nagashima K."/>
            <person name="Zhao A."/>
            <person name="Murugkar P."/>
            <person name="Patil A."/>
            <person name="Atabakhsh K."/>
            <person name="Weakley A."/>
            <person name="Yan J."/>
            <person name="Brumbaugh A.R."/>
            <person name="Higginbottom S."/>
            <person name="Dimas A."/>
            <person name="Shiver A.L."/>
            <person name="Deutschbauer A."/>
            <person name="Neff N."/>
            <person name="Sonnenburg J.L."/>
            <person name="Huang K.C."/>
            <person name="Fischbach M.A."/>
        </authorList>
    </citation>
    <scope>NUCLEOTIDE SEQUENCE</scope>
    <source>
        <strain evidence="2">AP11</strain>
    </source>
</reference>
<dbReference type="EMBL" id="CP102294">
    <property type="protein sequence ID" value="UWN56799.1"/>
    <property type="molecule type" value="Genomic_DNA"/>
</dbReference>
<dbReference type="Proteomes" id="UP001059295">
    <property type="component" value="Chromosome"/>
</dbReference>
<keyword evidence="3" id="KW-1185">Reference proteome</keyword>
<keyword evidence="1" id="KW-0472">Membrane</keyword>
<name>A0ABY5UZ87_9BACT</name>